<evidence type="ECO:0000256" key="1">
    <source>
        <dbReference type="ARBA" id="ARBA00009716"/>
    </source>
</evidence>
<accession>A0ABM1F7V0</accession>
<feature type="domain" description="Glutamate synthase" evidence="2">
    <location>
        <begin position="61"/>
        <end position="202"/>
    </location>
</feature>
<dbReference type="PANTHER" id="PTHR43100">
    <property type="entry name" value="GLUTAMATE SYNTHASE [NADPH] SMALL CHAIN"/>
    <property type="match status" value="1"/>
</dbReference>
<proteinExistence type="inferred from homology"/>
<name>A0ABM1F7V0_PRICU</name>
<sequence length="202" mass="22117">TKLVDEYFKGTATSIEGIGIKELAEESVRWHEDAFGDKQVYKKHLDVGGDYAYRIRGESHVWNPNTIAKLQHAVRANNAKTFGEFSQLVDEQNENLLTLRGLMELKLADKALPIDEVESVAEIVKRFSTGAMSFGSISYEAHSTLAVAMNQIGGKSNTGEGGEEASRFMPLADGSMNPERSAIKQIASGRFGVTAEYLVNAD</sequence>
<protein>
    <submittedName>
        <fullName evidence="4">Glutamate synthase [NADPH] large chain-like</fullName>
    </submittedName>
</protein>
<dbReference type="InterPro" id="IPR002932">
    <property type="entry name" value="Glu_synthdom"/>
</dbReference>
<evidence type="ECO:0000259" key="2">
    <source>
        <dbReference type="Pfam" id="PF01645"/>
    </source>
</evidence>
<dbReference type="Gene3D" id="3.20.20.70">
    <property type="entry name" value="Aldolase class I"/>
    <property type="match status" value="2"/>
</dbReference>
<organism evidence="3 4">
    <name type="scientific">Priapulus caudatus</name>
    <name type="common">Priapulid worm</name>
    <dbReference type="NCBI Taxonomy" id="37621"/>
    <lineage>
        <taxon>Eukaryota</taxon>
        <taxon>Metazoa</taxon>
        <taxon>Ecdysozoa</taxon>
        <taxon>Scalidophora</taxon>
        <taxon>Priapulida</taxon>
        <taxon>Priapulimorpha</taxon>
        <taxon>Priapulimorphida</taxon>
        <taxon>Priapulidae</taxon>
        <taxon>Priapulus</taxon>
    </lineage>
</organism>
<dbReference type="RefSeq" id="XP_014680521.1">
    <property type="nucleotide sequence ID" value="XM_014825035.1"/>
</dbReference>
<dbReference type="Pfam" id="PF01645">
    <property type="entry name" value="Glu_synthase"/>
    <property type="match status" value="1"/>
</dbReference>
<evidence type="ECO:0000313" key="3">
    <source>
        <dbReference type="Proteomes" id="UP000695022"/>
    </source>
</evidence>
<dbReference type="InterPro" id="IPR051394">
    <property type="entry name" value="Glutamate_Synthase"/>
</dbReference>
<dbReference type="SUPFAM" id="SSF51395">
    <property type="entry name" value="FMN-linked oxidoreductases"/>
    <property type="match status" value="1"/>
</dbReference>
<comment type="similarity">
    <text evidence="1">Belongs to the glutamate synthase family.</text>
</comment>
<dbReference type="Proteomes" id="UP000695022">
    <property type="component" value="Unplaced"/>
</dbReference>
<reference evidence="4" key="1">
    <citation type="submission" date="2025-08" db="UniProtKB">
        <authorList>
            <consortium name="RefSeq"/>
        </authorList>
    </citation>
    <scope>IDENTIFICATION</scope>
</reference>
<dbReference type="PANTHER" id="PTHR43100:SF1">
    <property type="entry name" value="GLUTAMATE SYNTHASE [NADPH] SMALL CHAIN"/>
    <property type="match status" value="1"/>
</dbReference>
<feature type="non-terminal residue" evidence="4">
    <location>
        <position position="1"/>
    </location>
</feature>
<evidence type="ECO:0000313" key="4">
    <source>
        <dbReference type="RefSeq" id="XP_014680521.1"/>
    </source>
</evidence>
<dbReference type="InterPro" id="IPR013785">
    <property type="entry name" value="Aldolase_TIM"/>
</dbReference>
<gene>
    <name evidence="4" type="primary">LOC106820525</name>
</gene>
<feature type="non-terminal residue" evidence="4">
    <location>
        <position position="202"/>
    </location>
</feature>
<keyword evidence="3" id="KW-1185">Reference proteome</keyword>
<dbReference type="GeneID" id="106820525"/>